<dbReference type="Pfam" id="PF13843">
    <property type="entry name" value="DDE_Tnp_1_7"/>
    <property type="match status" value="1"/>
</dbReference>
<feature type="domain" description="PiggyBac transposable element-derived protein" evidence="2">
    <location>
        <begin position="5"/>
        <end position="150"/>
    </location>
</feature>
<name>B3N2W9_DROAN</name>
<dbReference type="STRING" id="7217.B3N2W9"/>
<dbReference type="PhylomeDB" id="B3N2W9"/>
<evidence type="ECO:0008006" key="5">
    <source>
        <dbReference type="Google" id="ProtNLM"/>
    </source>
</evidence>
<dbReference type="InterPro" id="IPR032718">
    <property type="entry name" value="PGBD4_Znf_C"/>
</dbReference>
<dbReference type="AlphaFoldDB" id="B3N2W9"/>
<dbReference type="Pfam" id="PF13842">
    <property type="entry name" value="zf-Tnp_2"/>
    <property type="match status" value="1"/>
</dbReference>
<dbReference type="HOGENOM" id="CLU_1016584_0_0_1"/>
<gene>
    <name evidence="3" type="primary">Dana\GF13642</name>
    <name evidence="3" type="synonym">dana_GLEANR_1365</name>
    <name evidence="3" type="ORF">GF13642</name>
</gene>
<dbReference type="InParanoid" id="B3N2W9"/>
<accession>B3N2W9</accession>
<evidence type="ECO:0000259" key="2">
    <source>
        <dbReference type="Pfam" id="PF13843"/>
    </source>
</evidence>
<reference evidence="3 4" key="1">
    <citation type="journal article" date="2007" name="Nature">
        <title>Evolution of genes and genomes on the Drosophila phylogeny.</title>
        <authorList>
            <consortium name="Drosophila 12 Genomes Consortium"/>
            <person name="Clark A.G."/>
            <person name="Eisen M.B."/>
            <person name="Smith D.R."/>
            <person name="Bergman C.M."/>
            <person name="Oliver B."/>
            <person name="Markow T.A."/>
            <person name="Kaufman T.C."/>
            <person name="Kellis M."/>
            <person name="Gelbart W."/>
            <person name="Iyer V.N."/>
            <person name="Pollard D.A."/>
            <person name="Sackton T.B."/>
            <person name="Larracuente A.M."/>
            <person name="Singh N.D."/>
            <person name="Abad J.P."/>
            <person name="Abt D.N."/>
            <person name="Adryan B."/>
            <person name="Aguade M."/>
            <person name="Akashi H."/>
            <person name="Anderson W.W."/>
            <person name="Aquadro C.F."/>
            <person name="Ardell D.H."/>
            <person name="Arguello R."/>
            <person name="Artieri C.G."/>
            <person name="Barbash D.A."/>
            <person name="Barker D."/>
            <person name="Barsanti P."/>
            <person name="Batterham P."/>
            <person name="Batzoglou S."/>
            <person name="Begun D."/>
            <person name="Bhutkar A."/>
            <person name="Blanco E."/>
            <person name="Bosak S.A."/>
            <person name="Bradley R.K."/>
            <person name="Brand A.D."/>
            <person name="Brent M.R."/>
            <person name="Brooks A.N."/>
            <person name="Brown R.H."/>
            <person name="Butlin R.K."/>
            <person name="Caggese C."/>
            <person name="Calvi B.R."/>
            <person name="Bernardo de Carvalho A."/>
            <person name="Caspi A."/>
            <person name="Castrezana S."/>
            <person name="Celniker S.E."/>
            <person name="Chang J.L."/>
            <person name="Chapple C."/>
            <person name="Chatterji S."/>
            <person name="Chinwalla A."/>
            <person name="Civetta A."/>
            <person name="Clifton S.W."/>
            <person name="Comeron J.M."/>
            <person name="Costello J.C."/>
            <person name="Coyne J.A."/>
            <person name="Daub J."/>
            <person name="David R.G."/>
            <person name="Delcher A.L."/>
            <person name="Delehaunty K."/>
            <person name="Do C.B."/>
            <person name="Ebling H."/>
            <person name="Edwards K."/>
            <person name="Eickbush T."/>
            <person name="Evans J.D."/>
            <person name="Filipski A."/>
            <person name="Findeiss S."/>
            <person name="Freyhult E."/>
            <person name="Fulton L."/>
            <person name="Fulton R."/>
            <person name="Garcia A.C."/>
            <person name="Gardiner A."/>
            <person name="Garfield D.A."/>
            <person name="Garvin B.E."/>
            <person name="Gibson G."/>
            <person name="Gilbert D."/>
            <person name="Gnerre S."/>
            <person name="Godfrey J."/>
            <person name="Good R."/>
            <person name="Gotea V."/>
            <person name="Gravely B."/>
            <person name="Greenberg A.J."/>
            <person name="Griffiths-Jones S."/>
            <person name="Gross S."/>
            <person name="Guigo R."/>
            <person name="Gustafson E.A."/>
            <person name="Haerty W."/>
            <person name="Hahn M.W."/>
            <person name="Halligan D.L."/>
            <person name="Halpern A.L."/>
            <person name="Halter G.M."/>
            <person name="Han M.V."/>
            <person name="Heger A."/>
            <person name="Hillier L."/>
            <person name="Hinrichs A.S."/>
            <person name="Holmes I."/>
            <person name="Hoskins R.A."/>
            <person name="Hubisz M.J."/>
            <person name="Hultmark D."/>
            <person name="Huntley M.A."/>
            <person name="Jaffe D.B."/>
            <person name="Jagadeeshan S."/>
            <person name="Jeck W.R."/>
            <person name="Johnson J."/>
            <person name="Jones C.D."/>
            <person name="Jordan W.C."/>
            <person name="Karpen G.H."/>
            <person name="Kataoka E."/>
            <person name="Keightley P.D."/>
            <person name="Kheradpour P."/>
            <person name="Kirkness E.F."/>
            <person name="Koerich L.B."/>
            <person name="Kristiansen K."/>
            <person name="Kudrna D."/>
            <person name="Kulathinal R.J."/>
            <person name="Kumar S."/>
            <person name="Kwok R."/>
            <person name="Lander E."/>
            <person name="Langley C.H."/>
            <person name="Lapoint R."/>
            <person name="Lazzaro B.P."/>
            <person name="Lee S.J."/>
            <person name="Levesque L."/>
            <person name="Li R."/>
            <person name="Lin C.F."/>
            <person name="Lin M.F."/>
            <person name="Lindblad-Toh K."/>
            <person name="Llopart A."/>
            <person name="Long M."/>
            <person name="Low L."/>
            <person name="Lozovsky E."/>
            <person name="Lu J."/>
            <person name="Luo M."/>
            <person name="Machado C.A."/>
            <person name="Makalowski W."/>
            <person name="Marzo M."/>
            <person name="Matsuda M."/>
            <person name="Matzkin L."/>
            <person name="McAllister B."/>
            <person name="McBride C.S."/>
            <person name="McKernan B."/>
            <person name="McKernan K."/>
            <person name="Mendez-Lago M."/>
            <person name="Minx P."/>
            <person name="Mollenhauer M.U."/>
            <person name="Montooth K."/>
            <person name="Mount S.M."/>
            <person name="Mu X."/>
            <person name="Myers E."/>
            <person name="Negre B."/>
            <person name="Newfeld S."/>
            <person name="Nielsen R."/>
            <person name="Noor M.A."/>
            <person name="O'Grady P."/>
            <person name="Pachter L."/>
            <person name="Papaceit M."/>
            <person name="Parisi M.J."/>
            <person name="Parisi M."/>
            <person name="Parts L."/>
            <person name="Pedersen J.S."/>
            <person name="Pesole G."/>
            <person name="Phillippy A.M."/>
            <person name="Ponting C.P."/>
            <person name="Pop M."/>
            <person name="Porcelli D."/>
            <person name="Powell J.R."/>
            <person name="Prohaska S."/>
            <person name="Pruitt K."/>
            <person name="Puig M."/>
            <person name="Quesneville H."/>
            <person name="Ram K.R."/>
            <person name="Rand D."/>
            <person name="Rasmussen M.D."/>
            <person name="Reed L.K."/>
            <person name="Reenan R."/>
            <person name="Reily A."/>
            <person name="Remington K.A."/>
            <person name="Rieger T.T."/>
            <person name="Ritchie M.G."/>
            <person name="Robin C."/>
            <person name="Rogers Y.H."/>
            <person name="Rohde C."/>
            <person name="Rozas J."/>
            <person name="Rubenfield M.J."/>
            <person name="Ruiz A."/>
            <person name="Russo S."/>
            <person name="Salzberg S.L."/>
            <person name="Sanchez-Gracia A."/>
            <person name="Saranga D.J."/>
            <person name="Sato H."/>
            <person name="Schaeffer S.W."/>
            <person name="Schatz M.C."/>
            <person name="Schlenke T."/>
            <person name="Schwartz R."/>
            <person name="Segarra C."/>
            <person name="Singh R.S."/>
            <person name="Sirot L."/>
            <person name="Sirota M."/>
            <person name="Sisneros N.B."/>
            <person name="Smith C.D."/>
            <person name="Smith T.F."/>
            <person name="Spieth J."/>
            <person name="Stage D.E."/>
            <person name="Stark A."/>
            <person name="Stephan W."/>
            <person name="Strausberg R.L."/>
            <person name="Strempel S."/>
            <person name="Sturgill D."/>
            <person name="Sutton G."/>
            <person name="Sutton G.G."/>
            <person name="Tao W."/>
            <person name="Teichmann S."/>
            <person name="Tobari Y.N."/>
            <person name="Tomimura Y."/>
            <person name="Tsolas J.M."/>
            <person name="Valente V.L."/>
            <person name="Venter E."/>
            <person name="Venter J.C."/>
            <person name="Vicario S."/>
            <person name="Vieira F.G."/>
            <person name="Vilella A.J."/>
            <person name="Villasante A."/>
            <person name="Walenz B."/>
            <person name="Wang J."/>
            <person name="Wasserman M."/>
            <person name="Watts T."/>
            <person name="Wilson D."/>
            <person name="Wilson R.K."/>
            <person name="Wing R.A."/>
            <person name="Wolfner M.F."/>
            <person name="Wong A."/>
            <person name="Wong G.K."/>
            <person name="Wu C.I."/>
            <person name="Wu G."/>
            <person name="Yamamoto D."/>
            <person name="Yang H.P."/>
            <person name="Yang S.P."/>
            <person name="Yorke J.A."/>
            <person name="Yoshida K."/>
            <person name="Zdobnov E."/>
            <person name="Zhang P."/>
            <person name="Zhang Y."/>
            <person name="Zimin A.V."/>
            <person name="Baldwin J."/>
            <person name="Abdouelleil A."/>
            <person name="Abdulkadir J."/>
            <person name="Abebe A."/>
            <person name="Abera B."/>
            <person name="Abreu J."/>
            <person name="Acer S.C."/>
            <person name="Aftuck L."/>
            <person name="Alexander A."/>
            <person name="An P."/>
            <person name="Anderson E."/>
            <person name="Anderson S."/>
            <person name="Arachi H."/>
            <person name="Azer M."/>
            <person name="Bachantsang P."/>
            <person name="Barry A."/>
            <person name="Bayul T."/>
            <person name="Berlin A."/>
            <person name="Bessette D."/>
            <person name="Bloom T."/>
            <person name="Blye J."/>
            <person name="Boguslavskiy L."/>
            <person name="Bonnet C."/>
            <person name="Boukhgalter B."/>
            <person name="Bourzgui I."/>
            <person name="Brown A."/>
            <person name="Cahill P."/>
            <person name="Channer S."/>
            <person name="Cheshatsang Y."/>
            <person name="Chuda L."/>
            <person name="Citroen M."/>
            <person name="Collymore A."/>
            <person name="Cooke P."/>
            <person name="Costello M."/>
            <person name="D'Aco K."/>
            <person name="Daza R."/>
            <person name="De Haan G."/>
            <person name="DeGray S."/>
            <person name="DeMaso C."/>
            <person name="Dhargay N."/>
            <person name="Dooley K."/>
            <person name="Dooley E."/>
            <person name="Doricent M."/>
            <person name="Dorje P."/>
            <person name="Dorjee K."/>
            <person name="Dupes A."/>
            <person name="Elong R."/>
            <person name="Falk J."/>
            <person name="Farina A."/>
            <person name="Faro S."/>
            <person name="Ferguson D."/>
            <person name="Fisher S."/>
            <person name="Foley C.D."/>
            <person name="Franke A."/>
            <person name="Friedrich D."/>
            <person name="Gadbois L."/>
            <person name="Gearin G."/>
            <person name="Gearin C.R."/>
            <person name="Giannoukos G."/>
            <person name="Goode T."/>
            <person name="Graham J."/>
            <person name="Grandbois E."/>
            <person name="Grewal S."/>
            <person name="Gyaltsen K."/>
            <person name="Hafez N."/>
            <person name="Hagos B."/>
            <person name="Hall J."/>
            <person name="Henson C."/>
            <person name="Hollinger A."/>
            <person name="Honan T."/>
            <person name="Huard M.D."/>
            <person name="Hughes L."/>
            <person name="Hurhula B."/>
            <person name="Husby M.E."/>
            <person name="Kamat A."/>
            <person name="Kanga B."/>
            <person name="Kashin S."/>
            <person name="Khazanovich D."/>
            <person name="Kisner P."/>
            <person name="Lance K."/>
            <person name="Lara M."/>
            <person name="Lee W."/>
            <person name="Lennon N."/>
            <person name="Letendre F."/>
            <person name="LeVine R."/>
            <person name="Lipovsky A."/>
            <person name="Liu X."/>
            <person name="Liu J."/>
            <person name="Liu S."/>
            <person name="Lokyitsang T."/>
            <person name="Lokyitsang Y."/>
            <person name="Lubonja R."/>
            <person name="Lui A."/>
            <person name="MacDonald P."/>
            <person name="Magnisalis V."/>
            <person name="Maru K."/>
            <person name="Matthews C."/>
            <person name="McCusker W."/>
            <person name="McDonough S."/>
            <person name="Mehta T."/>
            <person name="Meldrim J."/>
            <person name="Meneus L."/>
            <person name="Mihai O."/>
            <person name="Mihalev A."/>
            <person name="Mihova T."/>
            <person name="Mittelman R."/>
            <person name="Mlenga V."/>
            <person name="Montmayeur A."/>
            <person name="Mulrain L."/>
            <person name="Navidi A."/>
            <person name="Naylor J."/>
            <person name="Negash T."/>
            <person name="Nguyen T."/>
            <person name="Nguyen N."/>
            <person name="Nicol R."/>
            <person name="Norbu C."/>
            <person name="Norbu N."/>
            <person name="Novod N."/>
            <person name="O'Neill B."/>
            <person name="Osman S."/>
            <person name="Markiewicz E."/>
            <person name="Oyono O.L."/>
            <person name="Patti C."/>
            <person name="Phunkhang P."/>
            <person name="Pierre F."/>
            <person name="Priest M."/>
            <person name="Raghuraman S."/>
            <person name="Rege F."/>
            <person name="Reyes R."/>
            <person name="Rise C."/>
            <person name="Rogov P."/>
            <person name="Ross K."/>
            <person name="Ryan E."/>
            <person name="Settipalli S."/>
            <person name="Shea T."/>
            <person name="Sherpa N."/>
            <person name="Shi L."/>
            <person name="Shih D."/>
            <person name="Sparrow T."/>
            <person name="Spaulding J."/>
            <person name="Stalker J."/>
            <person name="Stange-Thomann N."/>
            <person name="Stavropoulos S."/>
            <person name="Stone C."/>
            <person name="Strader C."/>
            <person name="Tesfaye S."/>
            <person name="Thomson T."/>
            <person name="Thoulutsang Y."/>
            <person name="Thoulutsang D."/>
            <person name="Topham K."/>
            <person name="Topping I."/>
            <person name="Tsamla T."/>
            <person name="Vassiliev H."/>
            <person name="Vo A."/>
            <person name="Wangchuk T."/>
            <person name="Wangdi T."/>
            <person name="Weiand M."/>
            <person name="Wilkinson J."/>
            <person name="Wilson A."/>
            <person name="Yadav S."/>
            <person name="Young G."/>
            <person name="Yu Q."/>
            <person name="Zembek L."/>
            <person name="Zhong D."/>
            <person name="Zimmer A."/>
            <person name="Zwirko Z."/>
            <person name="Jaffe D.B."/>
            <person name="Alvarez P."/>
            <person name="Brockman W."/>
            <person name="Butler J."/>
            <person name="Chin C."/>
            <person name="Gnerre S."/>
            <person name="Grabherr M."/>
            <person name="Kleber M."/>
            <person name="Mauceli E."/>
            <person name="MacCallum I."/>
        </authorList>
    </citation>
    <scope>NUCLEOTIDE SEQUENCE [LARGE SCALE GENOMIC DNA]</scope>
    <source>
        <strain evidence="4">Tucson 14024-0371.13</strain>
    </source>
</reference>
<dbReference type="OrthoDB" id="123207at2759"/>
<dbReference type="EMBL" id="CH911798">
    <property type="protein sequence ID" value="EDV30019.1"/>
    <property type="molecule type" value="Genomic_DNA"/>
</dbReference>
<evidence type="ECO:0000313" key="4">
    <source>
        <dbReference type="Proteomes" id="UP000007801"/>
    </source>
</evidence>
<dbReference type="PANTHER" id="PTHR46599">
    <property type="entry name" value="PIGGYBAC TRANSPOSABLE ELEMENT-DERIVED PROTEIN 4"/>
    <property type="match status" value="1"/>
</dbReference>
<keyword evidence="4" id="KW-1185">Reference proteome</keyword>
<dbReference type="InterPro" id="IPR029526">
    <property type="entry name" value="PGBD"/>
</dbReference>
<dbReference type="PANTHER" id="PTHR46599:SF3">
    <property type="entry name" value="PIGGYBAC TRANSPOSABLE ELEMENT-DERIVED PROTEIN 4"/>
    <property type="match status" value="1"/>
</dbReference>
<dbReference type="Proteomes" id="UP000007801">
    <property type="component" value="Unassembled WGS sequence"/>
</dbReference>
<protein>
    <recommendedName>
        <fullName evidence="5">PiggyBac transposable element-derived protein domain-containing protein</fullName>
    </recommendedName>
</protein>
<sequence length="274" mass="31486">MGDPQSGRTVYASKFYGSYGLAHELAKRETYCTGLLDRNRYGNSKALVHQQLQPNRIVTSYASPLMMGKWRRREKSLYFFSSDCLAIYAKEMSMQKTNARPKLIQELEWQLKAGNQSRQQLIQYQPGSQELPADKRLDIFLINILVYNAHLLYMANAQNARGGRLKTYAEFRMAIIKSLLREEQVAEPVAISPRKLEEPVEKEKAKENKAVPSTSNRHEAVLIEHNGKPAKKNCRNCHKGGMLQFSKFMCNSCPDKPGLCQEPCFRLWHDQLKK</sequence>
<evidence type="ECO:0000259" key="1">
    <source>
        <dbReference type="Pfam" id="PF13842"/>
    </source>
</evidence>
<organism evidence="3 4">
    <name type="scientific">Drosophila ananassae</name>
    <name type="common">Fruit fly</name>
    <dbReference type="NCBI Taxonomy" id="7217"/>
    <lineage>
        <taxon>Eukaryota</taxon>
        <taxon>Metazoa</taxon>
        <taxon>Ecdysozoa</taxon>
        <taxon>Arthropoda</taxon>
        <taxon>Hexapoda</taxon>
        <taxon>Insecta</taxon>
        <taxon>Pterygota</taxon>
        <taxon>Neoptera</taxon>
        <taxon>Endopterygota</taxon>
        <taxon>Diptera</taxon>
        <taxon>Brachycera</taxon>
        <taxon>Muscomorpha</taxon>
        <taxon>Ephydroidea</taxon>
        <taxon>Drosophilidae</taxon>
        <taxon>Drosophila</taxon>
        <taxon>Sophophora</taxon>
    </lineage>
</organism>
<evidence type="ECO:0000313" key="3">
    <source>
        <dbReference type="EMBL" id="EDV30019.1"/>
    </source>
</evidence>
<feature type="domain" description="PiggyBac transposable element-derived protein 4 C-terminal zinc-finger" evidence="1">
    <location>
        <begin position="213"/>
        <end position="270"/>
    </location>
</feature>
<proteinExistence type="predicted"/>